<reference evidence="1" key="1">
    <citation type="submission" date="2021-10" db="EMBL/GenBank/DDBJ databases">
        <title>Melipona bicolor Genome sequencing and assembly.</title>
        <authorList>
            <person name="Araujo N.S."/>
            <person name="Arias M.C."/>
        </authorList>
    </citation>
    <scope>NUCLEOTIDE SEQUENCE</scope>
    <source>
        <strain evidence="1">USP_2M_L1-L4_2017</strain>
        <tissue evidence="1">Whole body</tissue>
    </source>
</reference>
<dbReference type="EMBL" id="JAHYIQ010000001">
    <property type="protein sequence ID" value="KAK1135873.1"/>
    <property type="molecule type" value="Genomic_DNA"/>
</dbReference>
<accession>A0AA40KWU6</accession>
<sequence>EIISGGTSPKEFPSSLFCQIFSPTHPGRIVSSQSQGEYDLIFCRLNLLPVSGRIPRRRTTP</sequence>
<organism evidence="1 2">
    <name type="scientific">Melipona bicolor</name>
    <dbReference type="NCBI Taxonomy" id="60889"/>
    <lineage>
        <taxon>Eukaryota</taxon>
        <taxon>Metazoa</taxon>
        <taxon>Ecdysozoa</taxon>
        <taxon>Arthropoda</taxon>
        <taxon>Hexapoda</taxon>
        <taxon>Insecta</taxon>
        <taxon>Pterygota</taxon>
        <taxon>Neoptera</taxon>
        <taxon>Endopterygota</taxon>
        <taxon>Hymenoptera</taxon>
        <taxon>Apocrita</taxon>
        <taxon>Aculeata</taxon>
        <taxon>Apoidea</taxon>
        <taxon>Anthophila</taxon>
        <taxon>Apidae</taxon>
        <taxon>Melipona</taxon>
    </lineage>
</organism>
<dbReference type="AlphaFoldDB" id="A0AA40KWU6"/>
<dbReference type="Proteomes" id="UP001177670">
    <property type="component" value="Unassembled WGS sequence"/>
</dbReference>
<keyword evidence="2" id="KW-1185">Reference proteome</keyword>
<gene>
    <name evidence="1" type="ORF">K0M31_000445</name>
</gene>
<evidence type="ECO:0000313" key="2">
    <source>
        <dbReference type="Proteomes" id="UP001177670"/>
    </source>
</evidence>
<name>A0AA40KWU6_9HYME</name>
<evidence type="ECO:0000313" key="1">
    <source>
        <dbReference type="EMBL" id="KAK1135873.1"/>
    </source>
</evidence>
<protein>
    <submittedName>
        <fullName evidence="1">Uncharacterized protein</fullName>
    </submittedName>
</protein>
<proteinExistence type="predicted"/>
<comment type="caution">
    <text evidence="1">The sequence shown here is derived from an EMBL/GenBank/DDBJ whole genome shotgun (WGS) entry which is preliminary data.</text>
</comment>
<feature type="non-terminal residue" evidence="1">
    <location>
        <position position="1"/>
    </location>
</feature>